<sequence>MRKLSIVRCGMLHVSAGDKERCHGWPPVLGRDAPDVPLAVRGKASTEILERKLVRMSARQAASIEIISRFLAANEYESVLLHSRLLANCGQSGRPEATLTSHEDKKDPTENEITRPVGEDRKAPNEHTRSCLEHVGVPFAPSRSSSWTLLSNSEPIPISSVSFAWSAVQSGSDIGENQKDAG</sequence>
<dbReference type="EMBL" id="JAHMHQ010000005">
    <property type="protein sequence ID" value="KAK1639726.1"/>
    <property type="molecule type" value="Genomic_DNA"/>
</dbReference>
<protein>
    <submittedName>
        <fullName evidence="2">Uncharacterized protein</fullName>
    </submittedName>
</protein>
<dbReference type="Proteomes" id="UP001243989">
    <property type="component" value="Unassembled WGS sequence"/>
</dbReference>
<dbReference type="GeneID" id="85467160"/>
<keyword evidence="3" id="KW-1185">Reference proteome</keyword>
<organism evidence="2 3">
    <name type="scientific">Colletotrichum phormii</name>
    <dbReference type="NCBI Taxonomy" id="359342"/>
    <lineage>
        <taxon>Eukaryota</taxon>
        <taxon>Fungi</taxon>
        <taxon>Dikarya</taxon>
        <taxon>Ascomycota</taxon>
        <taxon>Pezizomycotina</taxon>
        <taxon>Sordariomycetes</taxon>
        <taxon>Hypocreomycetidae</taxon>
        <taxon>Glomerellales</taxon>
        <taxon>Glomerellaceae</taxon>
        <taxon>Colletotrichum</taxon>
        <taxon>Colletotrichum acutatum species complex</taxon>
    </lineage>
</organism>
<accession>A0AAI9ZXJ9</accession>
<gene>
    <name evidence="2" type="ORF">BDP81DRAFT_182377</name>
</gene>
<evidence type="ECO:0000313" key="2">
    <source>
        <dbReference type="EMBL" id="KAK1639726.1"/>
    </source>
</evidence>
<comment type="caution">
    <text evidence="2">The sequence shown here is derived from an EMBL/GenBank/DDBJ whole genome shotgun (WGS) entry which is preliminary data.</text>
</comment>
<feature type="compositionally biased region" description="Basic and acidic residues" evidence="1">
    <location>
        <begin position="101"/>
        <end position="129"/>
    </location>
</feature>
<reference evidence="2" key="1">
    <citation type="submission" date="2021-06" db="EMBL/GenBank/DDBJ databases">
        <title>Comparative genomics, transcriptomics and evolutionary studies reveal genomic signatures of adaptation to plant cell wall in hemibiotrophic fungi.</title>
        <authorList>
            <consortium name="DOE Joint Genome Institute"/>
            <person name="Baroncelli R."/>
            <person name="Diaz J.F."/>
            <person name="Benocci T."/>
            <person name="Peng M."/>
            <person name="Battaglia E."/>
            <person name="Haridas S."/>
            <person name="Andreopoulos W."/>
            <person name="Labutti K."/>
            <person name="Pangilinan J."/>
            <person name="Floch G.L."/>
            <person name="Makela M.R."/>
            <person name="Henrissat B."/>
            <person name="Grigoriev I.V."/>
            <person name="Crouch J.A."/>
            <person name="De Vries R.P."/>
            <person name="Sukno S.A."/>
            <person name="Thon M.R."/>
        </authorList>
    </citation>
    <scope>NUCLEOTIDE SEQUENCE</scope>
    <source>
        <strain evidence="2">CBS 102054</strain>
    </source>
</reference>
<evidence type="ECO:0000256" key="1">
    <source>
        <dbReference type="SAM" id="MobiDB-lite"/>
    </source>
</evidence>
<dbReference type="AlphaFoldDB" id="A0AAI9ZXJ9"/>
<dbReference type="RefSeq" id="XP_060448333.1">
    <property type="nucleotide sequence ID" value="XM_060582298.1"/>
</dbReference>
<name>A0AAI9ZXJ9_9PEZI</name>
<evidence type="ECO:0000313" key="3">
    <source>
        <dbReference type="Proteomes" id="UP001243989"/>
    </source>
</evidence>
<feature type="region of interest" description="Disordered" evidence="1">
    <location>
        <begin position="92"/>
        <end position="129"/>
    </location>
</feature>
<proteinExistence type="predicted"/>